<reference evidence="2 3" key="1">
    <citation type="journal article" date="2018" name="MBio">
        <title>Comparative Genomics Reveals the Core Gene Toolbox for the Fungus-Insect Symbiosis.</title>
        <authorList>
            <person name="Wang Y."/>
            <person name="Stata M."/>
            <person name="Wang W."/>
            <person name="Stajich J.E."/>
            <person name="White M.M."/>
            <person name="Moncalvo J.M."/>
        </authorList>
    </citation>
    <scope>NUCLEOTIDE SEQUENCE [LARGE SCALE GENOMIC DNA]</scope>
    <source>
        <strain evidence="2 3">SC-DP-2</strain>
    </source>
</reference>
<name>A0A2T9ZG94_9FUNG</name>
<evidence type="ECO:0000313" key="2">
    <source>
        <dbReference type="EMBL" id="PVV03557.1"/>
    </source>
</evidence>
<feature type="region of interest" description="Disordered" evidence="1">
    <location>
        <begin position="1066"/>
        <end position="1090"/>
    </location>
</feature>
<feature type="region of interest" description="Disordered" evidence="1">
    <location>
        <begin position="1113"/>
        <end position="1133"/>
    </location>
</feature>
<feature type="region of interest" description="Disordered" evidence="1">
    <location>
        <begin position="1278"/>
        <end position="1330"/>
    </location>
</feature>
<feature type="compositionally biased region" description="Low complexity" evidence="1">
    <location>
        <begin position="25"/>
        <end position="38"/>
    </location>
</feature>
<sequence length="1645" mass="179706">MDETDVQNLPESNIPVKDEQIPSHSDSQSELSLAQSSSSIDPNLIVIPPSLPNPSEIDSGSLETIDKQTTQPIENLNETLIPTFSQTFLSTTTTPLFANSIFKPSSFTSSLETDSGYTEIKANFLFDSQSSEFDLLLSLSRKQDYELFSLYSKINAQPIYHALNSSFKISSTDLQNIAQDEFLNICVLQRINQLQSENKWSFSQTRQHKSIPRQKTLWDYVIDEMKFVHFDITQEQKLLRTTALIAANQCKVFVNSKNNSLLKSSLISNPMDIDPKSPNTIGKPIIVDDGMSAEQSESNTSPENSKPQENGLQESSNSQQSSSETINSSENSELKNDNIQQASISDFQANETIPPTETIVLNKDTEISEQESKPKIPIQKSISVEPLLSSTTEVNDVSLKPVLSLPLLDFQPSSESSQFDLSFYADDGFLLSLSPDIFNPNISRDHIYSFDTLVQNKTYVDITEANLFVPISKTVISDSLSSFDPLIKNMFKNENDQTQVSYDLNQLIIDSLSIENDDYLIKTPSKFDNPLFSDSDFFSIPINERFDSVVPTIDLFTVENSQANRFNNKFDLNTFNKENSKNTVNAGSFNSYFTDKSESATSKNFQFWSKHDQALVTLVSIYGENMDLIAKSFNTIFQLSGKRKICPQTLYNRLLTISKSPNKPENYDLLTNTKKVFDFNQRQSKWLSWSSLFDKSQKTFNNSIYSKNKEILSSENMSIFPSNKFSISSASDLASSLIAHAAEFNAIRKNYKKRSIDFTSSLSMKPPPTKKLSESKSQSTTKNKKRSISQLSLAEQQNALIQAKLSENKAALKAQTNTTFNYISPLELSKIKADQDRQKSQLAFDKKQAAALSSYRKRSAASQFSARQPSQQTPLSVINLQNPNLQPSNPQLLAPSVNPNLPIPLPLNLKNPNLPIQSDAVSNASRQLVPNSNPVINITKTSLPQKDQHQFQNVQISGQSNALFNNVNPQTMGLHQQNPLQQMANIPANLQSQLANRQAAATVAAVAAAISQKAAEGVRPVSAVPSVDDKQSVEALNQSKQKILQSATQTVAQNQTLIGQSVGNKETTAATTASSTNISNTSGNIQNPSIQAAFPNLSPAQQMQLQIQLQLQQLRRNQQQRPDQSSPEQLLNNAGASNISPAIIQQSKLNNQSLPSAQGNTLQRSKSPLGNVAGQNPPGQPSSNLQVPIQEIRQLQHQIQLSLKMVLLAQQQPGLPAQIKKQLLVQMIQLQKLSQTPINRMTSSSIAYLIQSLYQHQIHVQGLVVAAAAANSNMNTPIASETPNSAGKDLVSANLPGTAGSNPLTKPTLGNAAAASSSNTPNQNLSTGTNPQIMAKQQPIQTLTPNPASTVNAPNSFPNIAGVPNTQNWPGSLQQVFLQPALGNSGAQVPTNTNVANVNANLNAFMQSNFQGSLDQRAKLELLKTLSQTNTSTPSQQRFSSSNALKSQQEVSSATLQMSPGIADGNVTTSNKVSIQGNSPLPMLNQPVLMSSPQADANNNLSASDALRTPTINTGINSSFNSPQISSLLASSKHISTPTTSGSQPRPSPSTGMNAPSSAQSRPGTSHNVSPGADMNVQQIQAQSHAQAQLLTPSLNYLSMPQKPQSSDTTPLPQTPLLNTINNTQNVNSGDILITWQIWPNSGQN</sequence>
<feature type="compositionally biased region" description="Polar residues" evidence="1">
    <location>
        <begin position="293"/>
        <end position="307"/>
    </location>
</feature>
<feature type="compositionally biased region" description="Polar residues" evidence="1">
    <location>
        <begin position="1319"/>
        <end position="1330"/>
    </location>
</feature>
<keyword evidence="3" id="KW-1185">Reference proteome</keyword>
<evidence type="ECO:0000256" key="1">
    <source>
        <dbReference type="SAM" id="MobiDB-lite"/>
    </source>
</evidence>
<feature type="region of interest" description="Disordered" evidence="1">
    <location>
        <begin position="1"/>
        <end position="38"/>
    </location>
</feature>
<feature type="compositionally biased region" description="Polar residues" evidence="1">
    <location>
        <begin position="1153"/>
        <end position="1168"/>
    </location>
</feature>
<feature type="compositionally biased region" description="Low complexity" evidence="1">
    <location>
        <begin position="308"/>
        <end position="331"/>
    </location>
</feature>
<dbReference type="EMBL" id="MBFS01000217">
    <property type="protein sequence ID" value="PVV03557.1"/>
    <property type="molecule type" value="Genomic_DNA"/>
</dbReference>
<proteinExistence type="predicted"/>
<evidence type="ECO:0000313" key="3">
    <source>
        <dbReference type="Proteomes" id="UP000245609"/>
    </source>
</evidence>
<feature type="compositionally biased region" description="Polar residues" evidence="1">
    <location>
        <begin position="1122"/>
        <end position="1133"/>
    </location>
</feature>
<feature type="region of interest" description="Disordered" evidence="1">
    <location>
        <begin position="1153"/>
        <end position="1185"/>
    </location>
</feature>
<accession>A0A2T9ZG94</accession>
<comment type="caution">
    <text evidence="2">The sequence shown here is derived from an EMBL/GenBank/DDBJ whole genome shotgun (WGS) entry which is preliminary data.</text>
</comment>
<dbReference type="OrthoDB" id="5364245at2759"/>
<feature type="region of interest" description="Disordered" evidence="1">
    <location>
        <begin position="1427"/>
        <end position="1501"/>
    </location>
</feature>
<feature type="region of interest" description="Disordered" evidence="1">
    <location>
        <begin position="758"/>
        <end position="789"/>
    </location>
</feature>
<gene>
    <name evidence="2" type="ORF">BB560_001955</name>
</gene>
<feature type="compositionally biased region" description="Polar residues" evidence="1">
    <location>
        <begin position="1427"/>
        <end position="1458"/>
    </location>
</feature>
<dbReference type="STRING" id="133381.A0A2T9ZG94"/>
<feature type="compositionally biased region" description="Polar residues" evidence="1">
    <location>
        <begin position="1"/>
        <end position="11"/>
    </location>
</feature>
<feature type="compositionally biased region" description="Polar residues" evidence="1">
    <location>
        <begin position="1532"/>
        <end position="1569"/>
    </location>
</feature>
<feature type="compositionally biased region" description="Polar residues" evidence="1">
    <location>
        <begin position="1466"/>
        <end position="1479"/>
    </location>
</feature>
<protein>
    <submittedName>
        <fullName evidence="2">Uncharacterized protein</fullName>
    </submittedName>
</protein>
<feature type="region of interest" description="Disordered" evidence="1">
    <location>
        <begin position="292"/>
        <end position="334"/>
    </location>
</feature>
<feature type="region of interest" description="Disordered" evidence="1">
    <location>
        <begin position="1532"/>
        <end position="1572"/>
    </location>
</feature>
<dbReference type="Proteomes" id="UP000245609">
    <property type="component" value="Unassembled WGS sequence"/>
</dbReference>
<feature type="compositionally biased region" description="Low complexity" evidence="1">
    <location>
        <begin position="1067"/>
        <end position="1085"/>
    </location>
</feature>
<organism evidence="2 3">
    <name type="scientific">Smittium megazygosporum</name>
    <dbReference type="NCBI Taxonomy" id="133381"/>
    <lineage>
        <taxon>Eukaryota</taxon>
        <taxon>Fungi</taxon>
        <taxon>Fungi incertae sedis</taxon>
        <taxon>Zoopagomycota</taxon>
        <taxon>Kickxellomycotina</taxon>
        <taxon>Harpellomycetes</taxon>
        <taxon>Harpellales</taxon>
        <taxon>Legeriomycetaceae</taxon>
        <taxon>Smittium</taxon>
    </lineage>
</organism>